<dbReference type="Gene3D" id="3.40.50.150">
    <property type="entry name" value="Vaccinia Virus protein VP39"/>
    <property type="match status" value="1"/>
</dbReference>
<organism evidence="2 3">
    <name type="scientific">Tectimicrobiota bacterium</name>
    <dbReference type="NCBI Taxonomy" id="2528274"/>
    <lineage>
        <taxon>Bacteria</taxon>
        <taxon>Pseudomonadati</taxon>
        <taxon>Nitrospinota/Tectimicrobiota group</taxon>
        <taxon>Candidatus Tectimicrobiota</taxon>
    </lineage>
</organism>
<name>A0A937W487_UNCTE</name>
<dbReference type="Pfam" id="PF08241">
    <property type="entry name" value="Methyltransf_11"/>
    <property type="match status" value="1"/>
</dbReference>
<dbReference type="GO" id="GO:0032259">
    <property type="term" value="P:methylation"/>
    <property type="evidence" value="ECO:0007669"/>
    <property type="project" value="UniProtKB-KW"/>
</dbReference>
<dbReference type="SUPFAM" id="SSF53335">
    <property type="entry name" value="S-adenosyl-L-methionine-dependent methyltransferases"/>
    <property type="match status" value="1"/>
</dbReference>
<sequence length="232" mass="24585">MRPPLFRLASAAWTWPARTAAPVVGATGQVVGVDVNEGMLGMARAVPSPSGTAITWQQGDAATLPMPDTAFDVVLCQRGLQYFPQRAAALQEMARVLVPGGRLALSVWRPLERQPFFVALVDAIESHLGAEVGDLQRAAFILGDAEALRGLLTAAGFRAPHIRLVVKLMHSSSLAEYLSGFVAATPMAGAVAAMDDAPRTAVFQVLQTTLRPYGDDTGLAVPMECHVVVART</sequence>
<keyword evidence="2" id="KW-0489">Methyltransferase</keyword>
<protein>
    <submittedName>
        <fullName evidence="2">Class I SAM-dependent methyltransferase</fullName>
    </submittedName>
</protein>
<dbReference type="Proteomes" id="UP000712673">
    <property type="component" value="Unassembled WGS sequence"/>
</dbReference>
<dbReference type="PANTHER" id="PTHR43591:SF24">
    <property type="entry name" value="2-METHOXY-6-POLYPRENYL-1,4-BENZOQUINOL METHYLASE, MITOCHONDRIAL"/>
    <property type="match status" value="1"/>
</dbReference>
<dbReference type="AlphaFoldDB" id="A0A937W487"/>
<dbReference type="GO" id="GO:0008757">
    <property type="term" value="F:S-adenosylmethionine-dependent methyltransferase activity"/>
    <property type="evidence" value="ECO:0007669"/>
    <property type="project" value="InterPro"/>
</dbReference>
<dbReference type="CDD" id="cd02440">
    <property type="entry name" value="AdoMet_MTases"/>
    <property type="match status" value="1"/>
</dbReference>
<dbReference type="PANTHER" id="PTHR43591">
    <property type="entry name" value="METHYLTRANSFERASE"/>
    <property type="match status" value="1"/>
</dbReference>
<evidence type="ECO:0000313" key="2">
    <source>
        <dbReference type="EMBL" id="MBM3224917.1"/>
    </source>
</evidence>
<keyword evidence="2" id="KW-0808">Transferase</keyword>
<comment type="caution">
    <text evidence="2">The sequence shown here is derived from an EMBL/GenBank/DDBJ whole genome shotgun (WGS) entry which is preliminary data.</text>
</comment>
<accession>A0A937W487</accession>
<feature type="domain" description="Methyltransferase type 11" evidence="1">
    <location>
        <begin position="27"/>
        <end position="104"/>
    </location>
</feature>
<evidence type="ECO:0000313" key="3">
    <source>
        <dbReference type="Proteomes" id="UP000712673"/>
    </source>
</evidence>
<proteinExistence type="predicted"/>
<dbReference type="InterPro" id="IPR013216">
    <property type="entry name" value="Methyltransf_11"/>
</dbReference>
<dbReference type="InterPro" id="IPR029063">
    <property type="entry name" value="SAM-dependent_MTases_sf"/>
</dbReference>
<evidence type="ECO:0000259" key="1">
    <source>
        <dbReference type="Pfam" id="PF08241"/>
    </source>
</evidence>
<dbReference type="EMBL" id="VGLS01000436">
    <property type="protein sequence ID" value="MBM3224917.1"/>
    <property type="molecule type" value="Genomic_DNA"/>
</dbReference>
<reference evidence="2" key="1">
    <citation type="submission" date="2019-03" db="EMBL/GenBank/DDBJ databases">
        <title>Lake Tanganyika Metagenome-Assembled Genomes (MAGs).</title>
        <authorList>
            <person name="Tran P."/>
        </authorList>
    </citation>
    <scope>NUCLEOTIDE SEQUENCE</scope>
    <source>
        <strain evidence="2">K_DeepCast_65m_m2_066</strain>
    </source>
</reference>
<gene>
    <name evidence="2" type="ORF">FJZ47_14090</name>
</gene>